<dbReference type="Proteomes" id="UP000321947">
    <property type="component" value="Unassembled WGS sequence"/>
</dbReference>
<sequence>MVGLSLGVDMSLNQIEIIYRHPNLSSSGSVRFMSFPISNEQAMNTMFSIDLPFRNMVHLYMTVSRVGLGINLNVESEYVEHIHVDPESVAQPVCGEEEIVANNEYKDFRIETDDEFEEMD</sequence>
<accession>A0A5D3DBJ9</accession>
<dbReference type="EMBL" id="SSTD01006029">
    <property type="protein sequence ID" value="TYK20962.1"/>
    <property type="molecule type" value="Genomic_DNA"/>
</dbReference>
<organism evidence="1 2">
    <name type="scientific">Cucumis melo var. makuwa</name>
    <name type="common">Oriental melon</name>
    <dbReference type="NCBI Taxonomy" id="1194695"/>
    <lineage>
        <taxon>Eukaryota</taxon>
        <taxon>Viridiplantae</taxon>
        <taxon>Streptophyta</taxon>
        <taxon>Embryophyta</taxon>
        <taxon>Tracheophyta</taxon>
        <taxon>Spermatophyta</taxon>
        <taxon>Magnoliopsida</taxon>
        <taxon>eudicotyledons</taxon>
        <taxon>Gunneridae</taxon>
        <taxon>Pentapetalae</taxon>
        <taxon>rosids</taxon>
        <taxon>fabids</taxon>
        <taxon>Cucurbitales</taxon>
        <taxon>Cucurbitaceae</taxon>
        <taxon>Benincaseae</taxon>
        <taxon>Cucumis</taxon>
    </lineage>
</organism>
<proteinExistence type="predicted"/>
<gene>
    <name evidence="1" type="ORF">E5676_scaffold1293G00170</name>
</gene>
<dbReference type="AlphaFoldDB" id="A0A5D3DBJ9"/>
<comment type="caution">
    <text evidence="1">The sequence shown here is derived from an EMBL/GenBank/DDBJ whole genome shotgun (WGS) entry which is preliminary data.</text>
</comment>
<reference evidence="1 2" key="1">
    <citation type="submission" date="2019-08" db="EMBL/GenBank/DDBJ databases">
        <title>Draft genome sequences of two oriental melons (Cucumis melo L. var makuwa).</title>
        <authorList>
            <person name="Kwon S.-Y."/>
        </authorList>
    </citation>
    <scope>NUCLEOTIDE SEQUENCE [LARGE SCALE GENOMIC DNA]</scope>
    <source>
        <strain evidence="2">cv. Chang Bougi</strain>
        <tissue evidence="1">Leaf</tissue>
    </source>
</reference>
<evidence type="ECO:0000313" key="1">
    <source>
        <dbReference type="EMBL" id="TYK20962.1"/>
    </source>
</evidence>
<name>A0A5D3DBJ9_CUCMM</name>
<evidence type="ECO:0000313" key="2">
    <source>
        <dbReference type="Proteomes" id="UP000321947"/>
    </source>
</evidence>
<protein>
    <submittedName>
        <fullName evidence="1">Uncharacterized protein</fullName>
    </submittedName>
</protein>